<proteinExistence type="predicted"/>
<accession>A0AAD7M5V1</accession>
<dbReference type="AlphaFoldDB" id="A0AAD7M5V1"/>
<protein>
    <submittedName>
        <fullName evidence="1">XS domain protein</fullName>
    </submittedName>
</protein>
<keyword evidence="2" id="KW-1185">Reference proteome</keyword>
<organism evidence="1 2">
    <name type="scientific">Quillaja saponaria</name>
    <name type="common">Soap bark tree</name>
    <dbReference type="NCBI Taxonomy" id="32244"/>
    <lineage>
        <taxon>Eukaryota</taxon>
        <taxon>Viridiplantae</taxon>
        <taxon>Streptophyta</taxon>
        <taxon>Embryophyta</taxon>
        <taxon>Tracheophyta</taxon>
        <taxon>Spermatophyta</taxon>
        <taxon>Magnoliopsida</taxon>
        <taxon>eudicotyledons</taxon>
        <taxon>Gunneridae</taxon>
        <taxon>Pentapetalae</taxon>
        <taxon>rosids</taxon>
        <taxon>fabids</taxon>
        <taxon>Fabales</taxon>
        <taxon>Quillajaceae</taxon>
        <taxon>Quillaja</taxon>
    </lineage>
</organism>
<dbReference type="KEGG" id="qsa:O6P43_008720"/>
<name>A0AAD7M5V1_QUISA</name>
<sequence>MPLASRYRSDIIFAETGGQVSARRIDHERLPLRDPLPSDKLPVINYNIGGEKPLFHTRDRYSVASAPYSKDFASTSQFRGSGSSSSGMLRRDFLYSHRNDNGLLPSDELTRSSGKLTAPVGFDEYGKKLLVGTTKIPEGQRSKEWYRQHAYSPTGIEHEECFL</sequence>
<evidence type="ECO:0000313" key="1">
    <source>
        <dbReference type="EMBL" id="KAJ7970550.1"/>
    </source>
</evidence>
<dbReference type="PANTHER" id="PTHR46619:SF4">
    <property type="entry name" value="XS DOMAIN-CONTAINING PROTEIN-RELATED"/>
    <property type="match status" value="1"/>
</dbReference>
<comment type="caution">
    <text evidence="1">The sequence shown here is derived from an EMBL/GenBank/DDBJ whole genome shotgun (WGS) entry which is preliminary data.</text>
</comment>
<dbReference type="Proteomes" id="UP001163823">
    <property type="component" value="Chromosome 4"/>
</dbReference>
<evidence type="ECO:0000313" key="2">
    <source>
        <dbReference type="Proteomes" id="UP001163823"/>
    </source>
</evidence>
<reference evidence="1" key="1">
    <citation type="journal article" date="2023" name="Science">
        <title>Elucidation of the pathway for biosynthesis of saponin adjuvants from the soapbark tree.</title>
        <authorList>
            <person name="Reed J."/>
            <person name="Orme A."/>
            <person name="El-Demerdash A."/>
            <person name="Owen C."/>
            <person name="Martin L.B.B."/>
            <person name="Misra R.C."/>
            <person name="Kikuchi S."/>
            <person name="Rejzek M."/>
            <person name="Martin A.C."/>
            <person name="Harkess A."/>
            <person name="Leebens-Mack J."/>
            <person name="Louveau T."/>
            <person name="Stephenson M.J."/>
            <person name="Osbourn A."/>
        </authorList>
    </citation>
    <scope>NUCLEOTIDE SEQUENCE</scope>
    <source>
        <strain evidence="1">S10</strain>
    </source>
</reference>
<dbReference type="PANTHER" id="PTHR46619">
    <property type="entry name" value="RNA RECOGNITION MOTIF XS DOMAIN PROTEIN-RELATED"/>
    <property type="match status" value="1"/>
</dbReference>
<gene>
    <name evidence="1" type="ORF">O6P43_008720</name>
</gene>
<dbReference type="EMBL" id="JARAOO010000004">
    <property type="protein sequence ID" value="KAJ7970550.1"/>
    <property type="molecule type" value="Genomic_DNA"/>
</dbReference>